<feature type="domain" description="AB hydrolase-1" evidence="2">
    <location>
        <begin position="27"/>
        <end position="247"/>
    </location>
</feature>
<evidence type="ECO:0000256" key="1">
    <source>
        <dbReference type="ARBA" id="ARBA00022801"/>
    </source>
</evidence>
<evidence type="ECO:0000313" key="4">
    <source>
        <dbReference type="Proteomes" id="UP000741360"/>
    </source>
</evidence>
<dbReference type="PANTHER" id="PTHR43798">
    <property type="entry name" value="MONOACYLGLYCEROL LIPASE"/>
    <property type="match status" value="1"/>
</dbReference>
<gene>
    <name evidence="3" type="ORF">HYY65_08575</name>
</gene>
<organism evidence="3 4">
    <name type="scientific">Tectimicrobiota bacterium</name>
    <dbReference type="NCBI Taxonomy" id="2528274"/>
    <lineage>
        <taxon>Bacteria</taxon>
        <taxon>Pseudomonadati</taxon>
        <taxon>Nitrospinota/Tectimicrobiota group</taxon>
        <taxon>Candidatus Tectimicrobiota</taxon>
    </lineage>
</organism>
<dbReference type="GO" id="GO:0016020">
    <property type="term" value="C:membrane"/>
    <property type="evidence" value="ECO:0007669"/>
    <property type="project" value="TreeGrafter"/>
</dbReference>
<dbReference type="PANTHER" id="PTHR43798:SF31">
    <property type="entry name" value="AB HYDROLASE SUPERFAMILY PROTEIN YCLE"/>
    <property type="match status" value="1"/>
</dbReference>
<dbReference type="AlphaFoldDB" id="A0A932GQ92"/>
<dbReference type="InterPro" id="IPR000073">
    <property type="entry name" value="AB_hydrolase_1"/>
</dbReference>
<dbReference type="Gene3D" id="3.40.50.1820">
    <property type="entry name" value="alpha/beta hydrolase"/>
    <property type="match status" value="1"/>
</dbReference>
<comment type="caution">
    <text evidence="3">The sequence shown here is derived from an EMBL/GenBank/DDBJ whole genome shotgun (WGS) entry which is preliminary data.</text>
</comment>
<dbReference type="SUPFAM" id="SSF53474">
    <property type="entry name" value="alpha/beta-Hydrolases"/>
    <property type="match status" value="1"/>
</dbReference>
<name>A0A932GQ92_UNCTE</name>
<sequence length="262" mass="28011">MPHAIASGKTYHYIIGNEGARPQPTAVFVHGAGGDHTVWLAQFDALKSAGYGAVAVDLPGHGRSGGDGESSIEAFAHGVLALVHDLQIRRPVLVGHSMGGAIAMAAALISPSTLDGLVLVGSGARLRVSQQFLDGIEQNFSEAVRNICRVAFSERATAEMIERGIANMLRTSPRVLAADFRACNEFDIRDRLGALTLPALVLCGSEDRMTFPKYSQYLHERIPGSILRWVPGAGHMVMLEEPEEVSQAVLEFFSSRAGFASS</sequence>
<dbReference type="PRINTS" id="PR00111">
    <property type="entry name" value="ABHYDROLASE"/>
</dbReference>
<dbReference type="GO" id="GO:0016787">
    <property type="term" value="F:hydrolase activity"/>
    <property type="evidence" value="ECO:0007669"/>
    <property type="project" value="UniProtKB-KW"/>
</dbReference>
<evidence type="ECO:0000259" key="2">
    <source>
        <dbReference type="Pfam" id="PF12697"/>
    </source>
</evidence>
<protein>
    <submittedName>
        <fullName evidence="3">Alpha/beta hydrolase</fullName>
    </submittedName>
</protein>
<proteinExistence type="predicted"/>
<dbReference type="Pfam" id="PF12697">
    <property type="entry name" value="Abhydrolase_6"/>
    <property type="match status" value="1"/>
</dbReference>
<dbReference type="Proteomes" id="UP000741360">
    <property type="component" value="Unassembled WGS sequence"/>
</dbReference>
<dbReference type="EMBL" id="JACPSX010000164">
    <property type="protein sequence ID" value="MBI3015094.1"/>
    <property type="molecule type" value="Genomic_DNA"/>
</dbReference>
<dbReference type="InterPro" id="IPR050266">
    <property type="entry name" value="AB_hydrolase_sf"/>
</dbReference>
<reference evidence="3" key="1">
    <citation type="submission" date="2020-07" db="EMBL/GenBank/DDBJ databases">
        <title>Huge and variable diversity of episymbiotic CPR bacteria and DPANN archaea in groundwater ecosystems.</title>
        <authorList>
            <person name="He C.Y."/>
            <person name="Keren R."/>
            <person name="Whittaker M."/>
            <person name="Farag I.F."/>
            <person name="Doudna J."/>
            <person name="Cate J.H.D."/>
            <person name="Banfield J.F."/>
        </authorList>
    </citation>
    <scope>NUCLEOTIDE SEQUENCE</scope>
    <source>
        <strain evidence="3">NC_groundwater_717_Ag_S-0.2um_59_8</strain>
    </source>
</reference>
<dbReference type="InterPro" id="IPR029058">
    <property type="entry name" value="AB_hydrolase_fold"/>
</dbReference>
<evidence type="ECO:0000313" key="3">
    <source>
        <dbReference type="EMBL" id="MBI3015094.1"/>
    </source>
</evidence>
<accession>A0A932GQ92</accession>
<keyword evidence="1 3" id="KW-0378">Hydrolase</keyword>